<gene>
    <name evidence="9" type="ORF">A4A49_52335</name>
</gene>
<feature type="domain" description="RING-type" evidence="8">
    <location>
        <begin position="73"/>
        <end position="126"/>
    </location>
</feature>
<accession>A0A1J6J2L4</accession>
<evidence type="ECO:0000313" key="10">
    <source>
        <dbReference type="Proteomes" id="UP000187609"/>
    </source>
</evidence>
<evidence type="ECO:0000259" key="8">
    <source>
        <dbReference type="PROSITE" id="PS50089"/>
    </source>
</evidence>
<dbReference type="UniPathway" id="UPA00143"/>
<proteinExistence type="predicted"/>
<feature type="transmembrane region" description="Helical" evidence="7">
    <location>
        <begin position="6"/>
        <end position="30"/>
    </location>
</feature>
<dbReference type="Pfam" id="PF12678">
    <property type="entry name" value="zf-rbx1"/>
    <property type="match status" value="1"/>
</dbReference>
<dbReference type="PROSITE" id="PS50089">
    <property type="entry name" value="ZF_RING_2"/>
    <property type="match status" value="1"/>
</dbReference>
<dbReference type="SUPFAM" id="SSF57850">
    <property type="entry name" value="RING/U-box"/>
    <property type="match status" value="1"/>
</dbReference>
<keyword evidence="5" id="KW-0862">Zinc</keyword>
<dbReference type="OrthoDB" id="8062037at2759"/>
<dbReference type="PANTHER" id="PTHR45676">
    <property type="entry name" value="RING-H2 FINGER PROTEIN ATL51-RELATED"/>
    <property type="match status" value="1"/>
</dbReference>
<dbReference type="OMA" id="CRSSIRE"/>
<dbReference type="SMART" id="SM00184">
    <property type="entry name" value="RING"/>
    <property type="match status" value="1"/>
</dbReference>
<sequence length="150" mass="17223">MPILIAVFFVVFIIFVALLYFNELITYSGLNNGVTQQRELAESARYVTTERGRAGVEIVIDIPDEIKGTNSDCCICLGEFDEQEEEDDDDDDMREVILVACCHRFHAACITPWLLVPKNETCPFCRTYVTALVTYVRLQDLIKTNNYYYI</sequence>
<keyword evidence="7" id="KW-1133">Transmembrane helix</keyword>
<dbReference type="GO" id="GO:0016567">
    <property type="term" value="P:protein ubiquitination"/>
    <property type="evidence" value="ECO:0007669"/>
    <property type="project" value="UniProtKB-UniPathway"/>
</dbReference>
<dbReference type="PANTHER" id="PTHR45676:SF159">
    <property type="entry name" value="RING-H2 FINGER PROTEIN ATL51"/>
    <property type="match status" value="1"/>
</dbReference>
<evidence type="ECO:0000313" key="9">
    <source>
        <dbReference type="EMBL" id="OIT01513.1"/>
    </source>
</evidence>
<comment type="pathway">
    <text evidence="1">Protein modification; protein ubiquitination.</text>
</comment>
<evidence type="ECO:0000256" key="3">
    <source>
        <dbReference type="ARBA" id="ARBA00022771"/>
    </source>
</evidence>
<evidence type="ECO:0000256" key="1">
    <source>
        <dbReference type="ARBA" id="ARBA00004906"/>
    </source>
</evidence>
<keyword evidence="7" id="KW-0812">Transmembrane</keyword>
<dbReference type="InterPro" id="IPR001841">
    <property type="entry name" value="Znf_RING"/>
</dbReference>
<keyword evidence="4" id="KW-0833">Ubl conjugation pathway</keyword>
<dbReference type="Gramene" id="OIT01513">
    <property type="protein sequence ID" value="OIT01513"/>
    <property type="gene ID" value="A4A49_52335"/>
</dbReference>
<dbReference type="Gene3D" id="3.30.40.10">
    <property type="entry name" value="Zinc/RING finger domain, C3HC4 (zinc finger)"/>
    <property type="match status" value="1"/>
</dbReference>
<keyword evidence="10" id="KW-1185">Reference proteome</keyword>
<evidence type="ECO:0000256" key="7">
    <source>
        <dbReference type="SAM" id="Phobius"/>
    </source>
</evidence>
<reference evidence="9" key="1">
    <citation type="submission" date="2016-11" db="EMBL/GenBank/DDBJ databases">
        <title>The genome of Nicotiana attenuata.</title>
        <authorList>
            <person name="Xu S."/>
            <person name="Brockmoeller T."/>
            <person name="Gaquerel E."/>
            <person name="Navarro A."/>
            <person name="Kuhl H."/>
            <person name="Gase K."/>
            <person name="Ling Z."/>
            <person name="Zhou W."/>
            <person name="Kreitzer C."/>
            <person name="Stanke M."/>
            <person name="Tang H."/>
            <person name="Lyons E."/>
            <person name="Pandey P."/>
            <person name="Pandey S.P."/>
            <person name="Timmermann B."/>
            <person name="Baldwin I.T."/>
        </authorList>
    </citation>
    <scope>NUCLEOTIDE SEQUENCE [LARGE SCALE GENOMIC DNA]</scope>
    <source>
        <strain evidence="9">UT</strain>
    </source>
</reference>
<dbReference type="Proteomes" id="UP000187609">
    <property type="component" value="Unassembled WGS sequence"/>
</dbReference>
<keyword evidence="3 6" id="KW-0863">Zinc-finger</keyword>
<dbReference type="KEGG" id="nau:109227555"/>
<dbReference type="GO" id="GO:0008270">
    <property type="term" value="F:zinc ion binding"/>
    <property type="evidence" value="ECO:0007669"/>
    <property type="project" value="UniProtKB-KW"/>
</dbReference>
<evidence type="ECO:0000256" key="6">
    <source>
        <dbReference type="PROSITE-ProRule" id="PRU00175"/>
    </source>
</evidence>
<dbReference type="InterPro" id="IPR013083">
    <property type="entry name" value="Znf_RING/FYVE/PHD"/>
</dbReference>
<keyword evidence="2" id="KW-0479">Metal-binding</keyword>
<evidence type="ECO:0000256" key="5">
    <source>
        <dbReference type="ARBA" id="ARBA00022833"/>
    </source>
</evidence>
<dbReference type="InterPro" id="IPR024766">
    <property type="entry name" value="Znf_RING_H2"/>
</dbReference>
<evidence type="ECO:0000256" key="2">
    <source>
        <dbReference type="ARBA" id="ARBA00022723"/>
    </source>
</evidence>
<name>A0A1J6J2L4_NICAT</name>
<organism evidence="9 10">
    <name type="scientific">Nicotiana attenuata</name>
    <name type="common">Coyote tobacco</name>
    <dbReference type="NCBI Taxonomy" id="49451"/>
    <lineage>
        <taxon>Eukaryota</taxon>
        <taxon>Viridiplantae</taxon>
        <taxon>Streptophyta</taxon>
        <taxon>Embryophyta</taxon>
        <taxon>Tracheophyta</taxon>
        <taxon>Spermatophyta</taxon>
        <taxon>Magnoliopsida</taxon>
        <taxon>eudicotyledons</taxon>
        <taxon>Gunneridae</taxon>
        <taxon>Pentapetalae</taxon>
        <taxon>asterids</taxon>
        <taxon>lamiids</taxon>
        <taxon>Solanales</taxon>
        <taxon>Solanaceae</taxon>
        <taxon>Nicotianoideae</taxon>
        <taxon>Nicotianeae</taxon>
        <taxon>Nicotiana</taxon>
    </lineage>
</organism>
<protein>
    <recommendedName>
        <fullName evidence="8">RING-type domain-containing protein</fullName>
    </recommendedName>
</protein>
<comment type="caution">
    <text evidence="9">The sequence shown here is derived from an EMBL/GenBank/DDBJ whole genome shotgun (WGS) entry which is preliminary data.</text>
</comment>
<dbReference type="AlphaFoldDB" id="A0A1J6J2L4"/>
<dbReference type="EMBL" id="MJEQ01037188">
    <property type="protein sequence ID" value="OIT01513.1"/>
    <property type="molecule type" value="Genomic_DNA"/>
</dbReference>
<keyword evidence="7" id="KW-0472">Membrane</keyword>
<evidence type="ECO:0000256" key="4">
    <source>
        <dbReference type="ARBA" id="ARBA00022786"/>
    </source>
</evidence>